<proteinExistence type="predicted"/>
<accession>A0A0N5BZW3</accession>
<feature type="region of interest" description="Disordered" evidence="5">
    <location>
        <begin position="1"/>
        <end position="36"/>
    </location>
</feature>
<feature type="region of interest" description="Disordered" evidence="5">
    <location>
        <begin position="70"/>
        <end position="134"/>
    </location>
</feature>
<dbReference type="Proteomes" id="UP000046392">
    <property type="component" value="Unplaced"/>
</dbReference>
<feature type="domain" description="PHD-type" evidence="6">
    <location>
        <begin position="333"/>
        <end position="383"/>
    </location>
</feature>
<organism evidence="7 8">
    <name type="scientific">Strongyloides papillosus</name>
    <name type="common">Intestinal threadworm</name>
    <dbReference type="NCBI Taxonomy" id="174720"/>
    <lineage>
        <taxon>Eukaryota</taxon>
        <taxon>Metazoa</taxon>
        <taxon>Ecdysozoa</taxon>
        <taxon>Nematoda</taxon>
        <taxon>Chromadorea</taxon>
        <taxon>Rhabditida</taxon>
        <taxon>Tylenchina</taxon>
        <taxon>Panagrolaimomorpha</taxon>
        <taxon>Strongyloidoidea</taxon>
        <taxon>Strongyloididae</taxon>
        <taxon>Strongyloides</taxon>
    </lineage>
</organism>
<dbReference type="PROSITE" id="PS50016">
    <property type="entry name" value="ZF_PHD_2"/>
    <property type="match status" value="1"/>
</dbReference>
<protein>
    <submittedName>
        <fullName evidence="8">PHD-type domain-containing protein</fullName>
    </submittedName>
</protein>
<dbReference type="InterPro" id="IPR013083">
    <property type="entry name" value="Znf_RING/FYVE/PHD"/>
</dbReference>
<evidence type="ECO:0000256" key="2">
    <source>
        <dbReference type="ARBA" id="ARBA00022771"/>
    </source>
</evidence>
<dbReference type="InterPro" id="IPR001965">
    <property type="entry name" value="Znf_PHD"/>
</dbReference>
<dbReference type="WBParaSite" id="SPAL_0001130100.1">
    <property type="protein sequence ID" value="SPAL_0001130100.1"/>
    <property type="gene ID" value="SPAL_0001130100"/>
</dbReference>
<evidence type="ECO:0000313" key="7">
    <source>
        <dbReference type="Proteomes" id="UP000046392"/>
    </source>
</evidence>
<dbReference type="SUPFAM" id="SSF57903">
    <property type="entry name" value="FYVE/PHD zinc finger"/>
    <property type="match status" value="2"/>
</dbReference>
<dbReference type="GO" id="GO:0008270">
    <property type="term" value="F:zinc ion binding"/>
    <property type="evidence" value="ECO:0007669"/>
    <property type="project" value="UniProtKB-KW"/>
</dbReference>
<evidence type="ECO:0000259" key="6">
    <source>
        <dbReference type="PROSITE" id="PS50016"/>
    </source>
</evidence>
<dbReference type="STRING" id="174720.A0A0N5BZW3"/>
<keyword evidence="3" id="KW-0862">Zinc</keyword>
<dbReference type="InterPro" id="IPR019787">
    <property type="entry name" value="Znf_PHD-finger"/>
</dbReference>
<evidence type="ECO:0000256" key="3">
    <source>
        <dbReference type="ARBA" id="ARBA00022833"/>
    </source>
</evidence>
<name>A0A0N5BZW3_STREA</name>
<dbReference type="AlphaFoldDB" id="A0A0N5BZW3"/>
<dbReference type="SMART" id="SM00249">
    <property type="entry name" value="PHD"/>
    <property type="match status" value="2"/>
</dbReference>
<sequence>MSKKGSKKIKLSDTGNNFVKNVNGKENIDNDIGPSLLNNDSEDHSWKFSHILSEPGPSNVRQDKDEILNKSKESLHERVKRRTRNNEPKYNDDIYIKEPFNKKSLSNNRNASKKKKTEDSISSKDNGITAKKVHKRVKNNTTEEMRDLDVIKNKRVCKNRSSFVCDGKKIAKNNNETVIERNIKEKEVIRKLSKRQSQKEATNNTGSLQVSLTIEEQKENDLKNVAPNEHQYIDINVENIITGKRRRKTVQTYDVNVLSTYQDNIKKETVAQKKAHHGQKKFQGYIDSLLKKNIIDSKMAEEFKKLCIKNVKIPKEKGYINDCVVKEDESGGVPPCVVCNEISDVILRCRWCRDAYHWICYPTRLFKYTFPKRPWRCINCHLKNVTKNEIAEIKRIVKKEKSIIKETGNVKKLKYFDRLNNNINVYQKLHSSTKSTKMKYYNLLVNVIDKPPCDFDDESFSDSSDDEEWFRNSLHPNGLYGSLRKCCFICLKPETEVKHIMKCSFCCGQYHCDCLTPPFCYTPLDDFNCGYHISGPEKEPNLLSYNRILDAISKHNDGGFKNNIEFELEFRNAVLEIEREEGPKVSRRPQNFCRNVPCEVERYYTKGHVKLSKHFDSKDDMYRNILKLKLKNDVYDIYEQYEQLYDWDTIGKEDNNKSPMEIDDNIVEDYLNKQISLTNTVYKSIFKVPLNAFIISKSFPVRYFFYNQLYLGTTDSKIDVKINGPPYDHCCEIKHRMVDIKFIPKFRKYELFVLGRYPVFVNGILIGKDRLSLAAIDNCQCQRYFKVNNVSKAFVPSVVLKSGDIIRVGCCVILFGHA</sequence>
<evidence type="ECO:0000256" key="1">
    <source>
        <dbReference type="ARBA" id="ARBA00022723"/>
    </source>
</evidence>
<evidence type="ECO:0000256" key="4">
    <source>
        <dbReference type="PROSITE-ProRule" id="PRU00146"/>
    </source>
</evidence>
<evidence type="ECO:0000256" key="5">
    <source>
        <dbReference type="SAM" id="MobiDB-lite"/>
    </source>
</evidence>
<keyword evidence="7" id="KW-1185">Reference proteome</keyword>
<dbReference type="InterPro" id="IPR011011">
    <property type="entry name" value="Znf_FYVE_PHD"/>
</dbReference>
<reference evidence="8" key="1">
    <citation type="submission" date="2017-02" db="UniProtKB">
        <authorList>
            <consortium name="WormBaseParasite"/>
        </authorList>
    </citation>
    <scope>IDENTIFICATION</scope>
</reference>
<evidence type="ECO:0000313" key="8">
    <source>
        <dbReference type="WBParaSite" id="SPAL_0001130100.1"/>
    </source>
</evidence>
<dbReference type="Gene3D" id="3.30.40.10">
    <property type="entry name" value="Zinc/RING finger domain, C3HC4 (zinc finger)"/>
    <property type="match status" value="1"/>
</dbReference>
<keyword evidence="2 4" id="KW-0863">Zinc-finger</keyword>
<keyword evidence="1" id="KW-0479">Metal-binding</keyword>
<feature type="compositionally biased region" description="Basic and acidic residues" evidence="5">
    <location>
        <begin position="84"/>
        <end position="101"/>
    </location>
</feature>